<dbReference type="Gene3D" id="1.10.20.10">
    <property type="entry name" value="Histone, subunit A"/>
    <property type="match status" value="1"/>
</dbReference>
<evidence type="ECO:0000256" key="2">
    <source>
        <dbReference type="ARBA" id="ARBA00009359"/>
    </source>
</evidence>
<dbReference type="GO" id="GO:0046982">
    <property type="term" value="F:protein heterodimerization activity"/>
    <property type="evidence" value="ECO:0007669"/>
    <property type="project" value="InterPro"/>
</dbReference>
<comment type="caution">
    <text evidence="8">The sequence shown here is derived from an EMBL/GenBank/DDBJ whole genome shotgun (WGS) entry which is preliminary data.</text>
</comment>
<dbReference type="GO" id="GO:0006281">
    <property type="term" value="P:DNA repair"/>
    <property type="evidence" value="ECO:0007669"/>
    <property type="project" value="UniProtKB-KW"/>
</dbReference>
<keyword evidence="5" id="KW-0234">DNA repair</keyword>
<accession>A0AAD6IC11</accession>
<gene>
    <name evidence="8" type="ORF">N7460_004529</name>
</gene>
<keyword evidence="4" id="KW-0238">DNA-binding</keyword>
<evidence type="ECO:0000256" key="5">
    <source>
        <dbReference type="ARBA" id="ARBA00023204"/>
    </source>
</evidence>
<feature type="region of interest" description="Disordered" evidence="7">
    <location>
        <begin position="1"/>
        <end position="103"/>
    </location>
</feature>
<dbReference type="CDD" id="cd22921">
    <property type="entry name" value="HFD_CENP-X"/>
    <property type="match status" value="1"/>
</dbReference>
<evidence type="ECO:0000256" key="6">
    <source>
        <dbReference type="ARBA" id="ARBA00023242"/>
    </source>
</evidence>
<dbReference type="GO" id="GO:0051382">
    <property type="term" value="P:kinetochore assembly"/>
    <property type="evidence" value="ECO:0007669"/>
    <property type="project" value="InterPro"/>
</dbReference>
<feature type="compositionally biased region" description="Low complexity" evidence="7">
    <location>
        <begin position="43"/>
        <end position="59"/>
    </location>
</feature>
<dbReference type="InterPro" id="IPR018552">
    <property type="entry name" value="CENP-X"/>
</dbReference>
<evidence type="ECO:0000313" key="8">
    <source>
        <dbReference type="EMBL" id="KAJ6043174.1"/>
    </source>
</evidence>
<dbReference type="EMBL" id="JAQJZL010000004">
    <property type="protein sequence ID" value="KAJ6043174.1"/>
    <property type="molecule type" value="Genomic_DNA"/>
</dbReference>
<evidence type="ECO:0000256" key="7">
    <source>
        <dbReference type="SAM" id="MobiDB-lite"/>
    </source>
</evidence>
<evidence type="ECO:0000313" key="9">
    <source>
        <dbReference type="Proteomes" id="UP001219568"/>
    </source>
</evidence>
<dbReference type="Pfam" id="PF09415">
    <property type="entry name" value="CENP-X"/>
    <property type="match status" value="1"/>
</dbReference>
<sequence>MAGEPQPAQKRPRLPFKPPSRTAASAGPSSTPKTKGKAKHASTKASTSTSASKVSASKASKGRITAGEKRPHADSPPSDTASQSGSESESDESSQSRSRSVSQEPDYILAEITHSNPVEDVTSSEPTIPAKLLTRLLHQHFQNEKTKVAKDANGVVAKYVDVFVREAIARAAYERAETDGNSGGDVLGTGSLRWKTWRRWHHNLRWISSVRIKLIY</sequence>
<dbReference type="Proteomes" id="UP001219568">
    <property type="component" value="Unassembled WGS sequence"/>
</dbReference>
<feature type="compositionally biased region" description="Low complexity" evidence="7">
    <location>
        <begin position="82"/>
        <end position="103"/>
    </location>
</feature>
<organism evidence="8 9">
    <name type="scientific">Penicillium canescens</name>
    <dbReference type="NCBI Taxonomy" id="5083"/>
    <lineage>
        <taxon>Eukaryota</taxon>
        <taxon>Fungi</taxon>
        <taxon>Dikarya</taxon>
        <taxon>Ascomycota</taxon>
        <taxon>Pezizomycotina</taxon>
        <taxon>Eurotiomycetes</taxon>
        <taxon>Eurotiomycetidae</taxon>
        <taxon>Eurotiales</taxon>
        <taxon>Aspergillaceae</taxon>
        <taxon>Penicillium</taxon>
    </lineage>
</organism>
<comment type="subcellular location">
    <subcellularLocation>
        <location evidence="1">Nucleus</location>
    </subcellularLocation>
</comment>
<evidence type="ECO:0000256" key="1">
    <source>
        <dbReference type="ARBA" id="ARBA00004123"/>
    </source>
</evidence>
<dbReference type="GO" id="GO:0031297">
    <property type="term" value="P:replication fork processing"/>
    <property type="evidence" value="ECO:0007669"/>
    <property type="project" value="TreeGrafter"/>
</dbReference>
<keyword evidence="9" id="KW-1185">Reference proteome</keyword>
<dbReference type="GO" id="GO:0003677">
    <property type="term" value="F:DNA binding"/>
    <property type="evidence" value="ECO:0007669"/>
    <property type="project" value="UniProtKB-KW"/>
</dbReference>
<reference evidence="8" key="1">
    <citation type="journal article" date="2023" name="IMA Fungus">
        <title>Comparative genomic study of the Penicillium genus elucidates a diverse pangenome and 15 lateral gene transfer events.</title>
        <authorList>
            <person name="Petersen C."/>
            <person name="Sorensen T."/>
            <person name="Nielsen M.R."/>
            <person name="Sondergaard T.E."/>
            <person name="Sorensen J.L."/>
            <person name="Fitzpatrick D.A."/>
            <person name="Frisvad J.C."/>
            <person name="Nielsen K.L."/>
        </authorList>
    </citation>
    <scope>NUCLEOTIDE SEQUENCE</scope>
    <source>
        <strain evidence="8">IBT 15450</strain>
    </source>
</reference>
<dbReference type="GO" id="GO:0000712">
    <property type="term" value="P:resolution of meiotic recombination intermediates"/>
    <property type="evidence" value="ECO:0007669"/>
    <property type="project" value="TreeGrafter"/>
</dbReference>
<reference evidence="8" key="2">
    <citation type="submission" date="2023-01" db="EMBL/GenBank/DDBJ databases">
        <authorList>
            <person name="Petersen C."/>
        </authorList>
    </citation>
    <scope>NUCLEOTIDE SEQUENCE</scope>
    <source>
        <strain evidence="8">IBT 15450</strain>
    </source>
</reference>
<proteinExistence type="inferred from homology"/>
<evidence type="ECO:0000256" key="4">
    <source>
        <dbReference type="ARBA" id="ARBA00023125"/>
    </source>
</evidence>
<protein>
    <recommendedName>
        <fullName evidence="10">CENP-S associating centromere protein X-domain-containing protein</fullName>
    </recommendedName>
</protein>
<dbReference type="GO" id="GO:0071821">
    <property type="term" value="C:FANCM-MHF complex"/>
    <property type="evidence" value="ECO:0007669"/>
    <property type="project" value="TreeGrafter"/>
</dbReference>
<dbReference type="PANTHER" id="PTHR28680">
    <property type="entry name" value="CENTROMERE PROTEIN X"/>
    <property type="match status" value="1"/>
</dbReference>
<dbReference type="AlphaFoldDB" id="A0AAD6IC11"/>
<dbReference type="InterPro" id="IPR009072">
    <property type="entry name" value="Histone-fold"/>
</dbReference>
<evidence type="ECO:0000256" key="3">
    <source>
        <dbReference type="ARBA" id="ARBA00022763"/>
    </source>
</evidence>
<keyword evidence="3" id="KW-0227">DNA damage</keyword>
<dbReference type="PANTHER" id="PTHR28680:SF1">
    <property type="entry name" value="CENTROMERE PROTEIN X"/>
    <property type="match status" value="1"/>
</dbReference>
<evidence type="ECO:0008006" key="10">
    <source>
        <dbReference type="Google" id="ProtNLM"/>
    </source>
</evidence>
<keyword evidence="6" id="KW-0539">Nucleus</keyword>
<name>A0AAD6IC11_PENCN</name>
<comment type="similarity">
    <text evidence="2">Belongs to the CENP-X/MHF2 family.</text>
</comment>